<sequence>MEYGVEGGDGLSVGDCCWVGTGGLWSISLVWDVLGNAVGLLLVANYSGVRFQSLLYTWEGSLLGKVWPVEIKIKRFIRRMHSMKTASVQHNPHRRSSMYIKNSVIRT</sequence>
<dbReference type="EMBL" id="KZ825945">
    <property type="protein sequence ID" value="PYH91455.1"/>
    <property type="molecule type" value="Genomic_DNA"/>
</dbReference>
<organism evidence="1 2">
    <name type="scientific">Aspergillus ellipticus CBS 707.79</name>
    <dbReference type="NCBI Taxonomy" id="1448320"/>
    <lineage>
        <taxon>Eukaryota</taxon>
        <taxon>Fungi</taxon>
        <taxon>Dikarya</taxon>
        <taxon>Ascomycota</taxon>
        <taxon>Pezizomycotina</taxon>
        <taxon>Eurotiomycetes</taxon>
        <taxon>Eurotiomycetidae</taxon>
        <taxon>Eurotiales</taxon>
        <taxon>Aspergillaceae</taxon>
        <taxon>Aspergillus</taxon>
        <taxon>Aspergillus subgen. Circumdati</taxon>
    </lineage>
</organism>
<dbReference type="Proteomes" id="UP000247810">
    <property type="component" value="Unassembled WGS sequence"/>
</dbReference>
<evidence type="ECO:0000313" key="1">
    <source>
        <dbReference type="EMBL" id="PYH91455.1"/>
    </source>
</evidence>
<name>A0A319D1U9_9EURO</name>
<protein>
    <submittedName>
        <fullName evidence="1">Uncharacterized protein</fullName>
    </submittedName>
</protein>
<gene>
    <name evidence="1" type="ORF">BO71DRAFT_48910</name>
</gene>
<accession>A0A319D1U9</accession>
<keyword evidence="2" id="KW-1185">Reference proteome</keyword>
<proteinExistence type="predicted"/>
<dbReference type="AlphaFoldDB" id="A0A319D1U9"/>
<evidence type="ECO:0000313" key="2">
    <source>
        <dbReference type="Proteomes" id="UP000247810"/>
    </source>
</evidence>
<reference evidence="1 2" key="1">
    <citation type="submission" date="2018-02" db="EMBL/GenBank/DDBJ databases">
        <title>The genomes of Aspergillus section Nigri reveals drivers in fungal speciation.</title>
        <authorList>
            <consortium name="DOE Joint Genome Institute"/>
            <person name="Vesth T.C."/>
            <person name="Nybo J."/>
            <person name="Theobald S."/>
            <person name="Brandl J."/>
            <person name="Frisvad J.C."/>
            <person name="Nielsen K.F."/>
            <person name="Lyhne E.K."/>
            <person name="Kogle M.E."/>
            <person name="Kuo A."/>
            <person name="Riley R."/>
            <person name="Clum A."/>
            <person name="Nolan M."/>
            <person name="Lipzen A."/>
            <person name="Salamov A."/>
            <person name="Henrissat B."/>
            <person name="Wiebenga A."/>
            <person name="De vries R.P."/>
            <person name="Grigoriev I.V."/>
            <person name="Mortensen U.H."/>
            <person name="Andersen M.R."/>
            <person name="Baker S.E."/>
        </authorList>
    </citation>
    <scope>NUCLEOTIDE SEQUENCE [LARGE SCALE GENOMIC DNA]</scope>
    <source>
        <strain evidence="1 2">CBS 707.79</strain>
    </source>
</reference>
<dbReference type="VEuPathDB" id="FungiDB:BO71DRAFT_48910"/>